<evidence type="ECO:0000313" key="1">
    <source>
        <dbReference type="EMBL" id="CAA9483586.1"/>
    </source>
</evidence>
<gene>
    <name evidence="1" type="ORF">AVDCRST_MAG53-914</name>
</gene>
<sequence length="47" mass="5205">MVAQSRIARARRRVMTWQILIGSASRRVADGAREMVWSGRANTSTGS</sequence>
<name>A0A6J4S4T8_9ACTN</name>
<reference evidence="1" key="1">
    <citation type="submission" date="2020-02" db="EMBL/GenBank/DDBJ databases">
        <authorList>
            <person name="Meier V. D."/>
        </authorList>
    </citation>
    <scope>NUCLEOTIDE SEQUENCE</scope>
    <source>
        <strain evidence="1">AVDCRST_MAG53</strain>
    </source>
</reference>
<organism evidence="1">
    <name type="scientific">uncultured Solirubrobacteraceae bacterium</name>
    <dbReference type="NCBI Taxonomy" id="1162706"/>
    <lineage>
        <taxon>Bacteria</taxon>
        <taxon>Bacillati</taxon>
        <taxon>Actinomycetota</taxon>
        <taxon>Thermoleophilia</taxon>
        <taxon>Solirubrobacterales</taxon>
        <taxon>Solirubrobacteraceae</taxon>
        <taxon>environmental samples</taxon>
    </lineage>
</organism>
<proteinExistence type="predicted"/>
<dbReference type="EMBL" id="CADCVR010000027">
    <property type="protein sequence ID" value="CAA9483586.1"/>
    <property type="molecule type" value="Genomic_DNA"/>
</dbReference>
<protein>
    <submittedName>
        <fullName evidence="1">Uncharacterized protein</fullName>
    </submittedName>
</protein>
<dbReference type="AlphaFoldDB" id="A0A6J4S4T8"/>
<accession>A0A6J4S4T8</accession>